<organism evidence="4 5">
    <name type="scientific">Agrobacterium deltaense NCPPB 1641</name>
    <dbReference type="NCBI Taxonomy" id="1183425"/>
    <lineage>
        <taxon>Bacteria</taxon>
        <taxon>Pseudomonadati</taxon>
        <taxon>Pseudomonadota</taxon>
        <taxon>Alphaproteobacteria</taxon>
        <taxon>Hyphomicrobiales</taxon>
        <taxon>Rhizobiaceae</taxon>
        <taxon>Rhizobium/Agrobacterium group</taxon>
        <taxon>Agrobacterium</taxon>
    </lineage>
</organism>
<reference evidence="4" key="1">
    <citation type="submission" date="2016-01" db="EMBL/GenBank/DDBJ databases">
        <authorList>
            <person name="Regsiter A."/>
            <person name="william w."/>
        </authorList>
    </citation>
    <scope>NUCLEOTIDE SEQUENCE</scope>
    <source>
        <strain evidence="4">NCPPB 1641</strain>
    </source>
</reference>
<evidence type="ECO:0000259" key="3">
    <source>
        <dbReference type="Pfam" id="PF17806"/>
    </source>
</evidence>
<feature type="domain" description="FAD/NAD(P)-binding" evidence="2">
    <location>
        <begin position="112"/>
        <end position="431"/>
    </location>
</feature>
<dbReference type="PRINTS" id="PR00368">
    <property type="entry name" value="FADPNR"/>
</dbReference>
<dbReference type="Gene3D" id="3.50.50.60">
    <property type="entry name" value="FAD/NAD(P)-binding domain"/>
    <property type="match status" value="2"/>
</dbReference>
<dbReference type="AlphaFoldDB" id="A0A1S7UAC8"/>
<evidence type="ECO:0000256" key="1">
    <source>
        <dbReference type="ARBA" id="ARBA00023002"/>
    </source>
</evidence>
<dbReference type="InterPro" id="IPR001041">
    <property type="entry name" value="2Fe-2S_ferredoxin-type"/>
</dbReference>
<accession>A0A1S7UAC8</accession>
<dbReference type="CDD" id="cd00207">
    <property type="entry name" value="fer2"/>
    <property type="match status" value="1"/>
</dbReference>
<dbReference type="InterPro" id="IPR042204">
    <property type="entry name" value="2Fe-2S-bd_N"/>
</dbReference>
<dbReference type="GO" id="GO:0016491">
    <property type="term" value="F:oxidoreductase activity"/>
    <property type="evidence" value="ECO:0007669"/>
    <property type="project" value="UniProtKB-KW"/>
</dbReference>
<dbReference type="InterPro" id="IPR036188">
    <property type="entry name" value="FAD/NAD-bd_sf"/>
</dbReference>
<comment type="caution">
    <text evidence="4">The sequence shown here is derived from an EMBL/GenBank/DDBJ whole genome shotgun (WGS) entry which is preliminary data.</text>
</comment>
<dbReference type="RefSeq" id="WP_080855199.1">
    <property type="nucleotide sequence ID" value="NZ_LT009777.1"/>
</dbReference>
<dbReference type="SUPFAM" id="SSF54292">
    <property type="entry name" value="2Fe-2S ferredoxin-like"/>
    <property type="match status" value="1"/>
</dbReference>
<dbReference type="CDD" id="cd19946">
    <property type="entry name" value="GlpA-like_Fer2_BFD-like"/>
    <property type="match status" value="1"/>
</dbReference>
<name>A0A1S7UAC8_9HYPH</name>
<evidence type="ECO:0000313" key="5">
    <source>
        <dbReference type="Proteomes" id="UP000192140"/>
    </source>
</evidence>
<dbReference type="InterPro" id="IPR051691">
    <property type="entry name" value="Metab_Enz_Cyan_OpOx_G3PDH"/>
</dbReference>
<dbReference type="InterPro" id="IPR036010">
    <property type="entry name" value="2Fe-2S_ferredoxin-like_sf"/>
</dbReference>
<dbReference type="GO" id="GO:0051536">
    <property type="term" value="F:iron-sulfur cluster binding"/>
    <property type="evidence" value="ECO:0007669"/>
    <property type="project" value="InterPro"/>
</dbReference>
<proteinExistence type="predicted"/>
<gene>
    <name evidence="4" type="ORF">AGR7A_pAt20264</name>
</gene>
<evidence type="ECO:0000259" key="2">
    <source>
        <dbReference type="Pfam" id="PF07992"/>
    </source>
</evidence>
<dbReference type="InterPro" id="IPR041117">
    <property type="entry name" value="SoxA_A3"/>
</dbReference>
<dbReference type="Pfam" id="PF07992">
    <property type="entry name" value="Pyr_redox_2"/>
    <property type="match status" value="1"/>
</dbReference>
<dbReference type="Pfam" id="PF17806">
    <property type="entry name" value="SO_alpha_A3"/>
    <property type="match status" value="1"/>
</dbReference>
<dbReference type="EMBL" id="FCNP01000049">
    <property type="protein sequence ID" value="CVI63521.1"/>
    <property type="molecule type" value="Genomic_DNA"/>
</dbReference>
<dbReference type="PANTHER" id="PTHR42949:SF3">
    <property type="entry name" value="ANAEROBIC GLYCEROL-3-PHOSPHATE DEHYDROGENASE SUBUNIT B"/>
    <property type="match status" value="1"/>
</dbReference>
<evidence type="ECO:0000313" key="4">
    <source>
        <dbReference type="EMBL" id="CVI63521.1"/>
    </source>
</evidence>
<dbReference type="PANTHER" id="PTHR42949">
    <property type="entry name" value="ANAEROBIC GLYCEROL-3-PHOSPHATE DEHYDROGENASE SUBUNIT B"/>
    <property type="match status" value="1"/>
</dbReference>
<dbReference type="PRINTS" id="PR00411">
    <property type="entry name" value="PNDRDTASEI"/>
</dbReference>
<keyword evidence="5" id="KW-1185">Reference proteome</keyword>
<dbReference type="Pfam" id="PF13510">
    <property type="entry name" value="Fer2_4"/>
    <property type="match status" value="1"/>
</dbReference>
<dbReference type="InterPro" id="IPR023753">
    <property type="entry name" value="FAD/NAD-binding_dom"/>
</dbReference>
<feature type="domain" description="SoxA A3" evidence="3">
    <location>
        <begin position="490"/>
        <end position="569"/>
    </location>
</feature>
<keyword evidence="1" id="KW-0560">Oxidoreductase</keyword>
<dbReference type="Proteomes" id="UP000192140">
    <property type="component" value="Unassembled WGS sequence"/>
</dbReference>
<sequence length="588" mass="62700">MRTNLPGISDQRRMISFTFEDRSIKAFEGDTIAAAMSAEEIVTLRKEPKGTPRGVYCGMGVCQDCIVDVEGVGKARACMTKVADGMVVGRSRQGRQPVVGQARFESDERSVDTLVVGGGPAGIAAATALAVAGVDTLLIDERHQLGGQYFKQPAEPFTINVANLDRQFRSGREKIARLMALGPGVMLGTTLWGTFSGNRVAVSSASKTTIITYKRLIIATGAYERSIPISGWTLPGSMTTGAVQTLLRSSQIVPGKRFFVTGNGPLNLQVAYELVKAGARVVGVAEAGHPISPRSVFDVAALARYAPDLAVDGLRYLSLLTAKGVPIHFGQAVVAAEGNDRVERVHLAKIDENGKPHADVKVVSTDILCAGYGFNPSNEIARALGCEHTFDHDRSVLVPVRDDSFRSSLSDVWIVGDCAGLGGARAAMASGAIAGIAAARGATGQVGHAESELRAERTKYVRATRFQERLWRAYHAPALGTKLAGDQTLICRCESVSLGDLEQACRSGVQTIGAVKRLTRAGMGPCQGRFCSHNVAQMVHERTGAPITEFSLFAPRLPFKPQPISAFEALANRRDDPLYPLEKGAPVD</sequence>
<dbReference type="Gene3D" id="3.10.20.440">
    <property type="entry name" value="2Fe-2S iron-sulphur cluster binding domain, sarcosine oxidase, alpha subunit, N-terminal domain"/>
    <property type="match status" value="1"/>
</dbReference>
<dbReference type="InterPro" id="IPR041854">
    <property type="entry name" value="BFD-like_2Fe2S-bd_dom_sf"/>
</dbReference>
<dbReference type="Gene3D" id="1.10.10.1100">
    <property type="entry name" value="BFD-like [2Fe-2S]-binding domain"/>
    <property type="match status" value="1"/>
</dbReference>
<dbReference type="SUPFAM" id="SSF51905">
    <property type="entry name" value="FAD/NAD(P)-binding domain"/>
    <property type="match status" value="1"/>
</dbReference>
<protein>
    <submittedName>
        <fullName evidence="4">FAD dependent oxidoreductase</fullName>
    </submittedName>
</protein>